<proteinExistence type="predicted"/>
<gene>
    <name evidence="3" type="ORF">MHSWG343_04510</name>
</gene>
<evidence type="ECO:0000313" key="3">
    <source>
        <dbReference type="EMBL" id="GCE63454.1"/>
    </source>
</evidence>
<feature type="compositionally biased region" description="Low complexity" evidence="1">
    <location>
        <begin position="74"/>
        <end position="86"/>
    </location>
</feature>
<name>A0A478FR46_9MOLU</name>
<feature type="compositionally biased region" description="Low complexity" evidence="1">
    <location>
        <begin position="147"/>
        <end position="159"/>
    </location>
</feature>
<protein>
    <submittedName>
        <fullName evidence="3">Uncharacterized protein</fullName>
    </submittedName>
</protein>
<dbReference type="EMBL" id="BIMN01000002">
    <property type="protein sequence ID" value="GCE63454.1"/>
    <property type="molecule type" value="Genomic_DNA"/>
</dbReference>
<organism evidence="3 4">
    <name type="scientific">Candidatus Mycoplasma haematohominis</name>
    <dbReference type="NCBI Taxonomy" id="1494318"/>
    <lineage>
        <taxon>Bacteria</taxon>
        <taxon>Bacillati</taxon>
        <taxon>Mycoplasmatota</taxon>
        <taxon>Mollicutes</taxon>
        <taxon>Mycoplasmataceae</taxon>
        <taxon>Mycoplasma</taxon>
    </lineage>
</organism>
<dbReference type="AlphaFoldDB" id="A0A478FR46"/>
<comment type="caution">
    <text evidence="3">The sequence shown here is derived from an EMBL/GenBank/DDBJ whole genome shotgun (WGS) entry which is preliminary data.</text>
</comment>
<feature type="compositionally biased region" description="Acidic residues" evidence="1">
    <location>
        <begin position="133"/>
        <end position="146"/>
    </location>
</feature>
<evidence type="ECO:0000313" key="4">
    <source>
        <dbReference type="Proteomes" id="UP000324831"/>
    </source>
</evidence>
<reference evidence="3 4" key="1">
    <citation type="submission" date="2019-01" db="EMBL/GenBank/DDBJ databases">
        <title>Draft genome sequences of Candidatus Mycoplasma haemohominis SWG34-3 identified from a patient with pyrexia, anemia and liver dysfunction.</title>
        <authorList>
            <person name="Sekizuka T."/>
            <person name="Hattori N."/>
            <person name="Katano H."/>
            <person name="Takuma T."/>
            <person name="Ito T."/>
            <person name="Arai N."/>
            <person name="Yanai R."/>
            <person name="Ishii S."/>
            <person name="Miura Y."/>
            <person name="Tokunaga T."/>
            <person name="Watanabe H."/>
            <person name="Nomura N."/>
            <person name="Eguchi J."/>
            <person name="Arai T."/>
            <person name="Hasegawa H."/>
            <person name="Nakamaki T."/>
            <person name="Wakita T."/>
            <person name="Niki Y."/>
            <person name="Kuroda M."/>
        </authorList>
    </citation>
    <scope>NUCLEOTIDE SEQUENCE [LARGE SCALE GENOMIC DNA]</scope>
    <source>
        <strain evidence="3">SWG34-3</strain>
    </source>
</reference>
<feature type="transmembrane region" description="Helical" evidence="2">
    <location>
        <begin position="32"/>
        <end position="50"/>
    </location>
</feature>
<feature type="region of interest" description="Disordered" evidence="1">
    <location>
        <begin position="59"/>
        <end position="162"/>
    </location>
</feature>
<evidence type="ECO:0000256" key="2">
    <source>
        <dbReference type="SAM" id="Phobius"/>
    </source>
</evidence>
<accession>A0A478FR46</accession>
<dbReference type="Proteomes" id="UP000324831">
    <property type="component" value="Unassembled WGS sequence"/>
</dbReference>
<keyword evidence="2" id="KW-0812">Transmembrane</keyword>
<evidence type="ECO:0000256" key="1">
    <source>
        <dbReference type="SAM" id="MobiDB-lite"/>
    </source>
</evidence>
<sequence>MFINLKSLTNAISLSDKPAIATPAKKLSTSGILFATVPISITIYLIHLYIDEIMGGETGGAAPAAVESQEETSAESSENNSDSSETTEVEAKENTENDSEEPEGVTTDETSNVEEEVKVAEAADAESQKAQPQEDESAQIEPETTEATEFSSSNSNEASLSGNGMDRIIPTLMHNLSILRKNGRDWIKDANGLKNAHAIFHTVSALNRVLAIGQKRLQEEITKYQEAKKAE</sequence>
<keyword evidence="2" id="KW-1133">Transmembrane helix</keyword>
<keyword evidence="2" id="KW-0472">Membrane</keyword>